<proteinExistence type="predicted"/>
<keyword evidence="1" id="KW-0732">Signal</keyword>
<evidence type="ECO:0008006" key="4">
    <source>
        <dbReference type="Google" id="ProtNLM"/>
    </source>
</evidence>
<protein>
    <recommendedName>
        <fullName evidence="4">Secreted protein</fullName>
    </recommendedName>
</protein>
<sequence>MRNRIHRISVALAAVASCVAGMILFAGPAAAGPARTSLSAAGNSTNGKVAASFSTTLTKTSSQGGNTVTEVIYCGGYVSYPYIQDGAVRVDTHGECTAPVDNIWILSAIYLSNGSNLAERAKNFPGTDRADMFAVTGCLGMSLNYIGFGSATFTKYGYANSPLYMSGQTPVVPIFC</sequence>
<gene>
    <name evidence="2" type="ORF">JOF56_008730</name>
</gene>
<dbReference type="PROSITE" id="PS51257">
    <property type="entry name" value="PROKAR_LIPOPROTEIN"/>
    <property type="match status" value="1"/>
</dbReference>
<reference evidence="2 3" key="1">
    <citation type="submission" date="2021-03" db="EMBL/GenBank/DDBJ databases">
        <title>Sequencing the genomes of 1000 actinobacteria strains.</title>
        <authorList>
            <person name="Klenk H.-P."/>
        </authorList>
    </citation>
    <scope>NUCLEOTIDE SEQUENCE [LARGE SCALE GENOMIC DNA]</scope>
    <source>
        <strain evidence="2 3">DSM 46670</strain>
    </source>
</reference>
<keyword evidence="3" id="KW-1185">Reference proteome</keyword>
<feature type="chain" id="PRO_5045756991" description="Secreted protein" evidence="1">
    <location>
        <begin position="32"/>
        <end position="176"/>
    </location>
</feature>
<accession>A0ABS4TVA9</accession>
<comment type="caution">
    <text evidence="2">The sequence shown here is derived from an EMBL/GenBank/DDBJ whole genome shotgun (WGS) entry which is preliminary data.</text>
</comment>
<evidence type="ECO:0000313" key="3">
    <source>
        <dbReference type="Proteomes" id="UP001519332"/>
    </source>
</evidence>
<name>A0ABS4TVA9_9PSEU</name>
<dbReference type="Proteomes" id="UP001519332">
    <property type="component" value="Unassembled WGS sequence"/>
</dbReference>
<dbReference type="EMBL" id="JAGINW010000001">
    <property type="protein sequence ID" value="MBP2328345.1"/>
    <property type="molecule type" value="Genomic_DNA"/>
</dbReference>
<organism evidence="2 3">
    <name type="scientific">Kibdelosporangium banguiense</name>
    <dbReference type="NCBI Taxonomy" id="1365924"/>
    <lineage>
        <taxon>Bacteria</taxon>
        <taxon>Bacillati</taxon>
        <taxon>Actinomycetota</taxon>
        <taxon>Actinomycetes</taxon>
        <taxon>Pseudonocardiales</taxon>
        <taxon>Pseudonocardiaceae</taxon>
        <taxon>Kibdelosporangium</taxon>
    </lineage>
</organism>
<evidence type="ECO:0000313" key="2">
    <source>
        <dbReference type="EMBL" id="MBP2328345.1"/>
    </source>
</evidence>
<dbReference type="RefSeq" id="WP_209645353.1">
    <property type="nucleotide sequence ID" value="NZ_JAGINW010000001.1"/>
</dbReference>
<feature type="signal peptide" evidence="1">
    <location>
        <begin position="1"/>
        <end position="31"/>
    </location>
</feature>
<evidence type="ECO:0000256" key="1">
    <source>
        <dbReference type="SAM" id="SignalP"/>
    </source>
</evidence>